<evidence type="ECO:0000313" key="2">
    <source>
        <dbReference type="Proteomes" id="UP000680714"/>
    </source>
</evidence>
<sequence>MSLRPSIQKTARAATADLSRIGAVGGPSAALGAFLSDMAGGMIADANQAEADKVSTEAYAQGAAQGSKAAMDGAAPILPQDESTVRNKALKQGALAGWMARFDVDSQTKAETWAAEHADNPDAFKAKWDGMSSGTVAMVPPELQPQVRAELDRRGGLTLARLQSGKLQRDQKALEDRQNASILQAQLLADRNSENSWREGRIEGDDGAKAEDKKWLAYLDSRTDLDARHKVLERDKFLQTRQRAAVLGEFDRVKLRGLGAAESFIKDFRKPGRHPQLDADAVEGIAAEMERHTADLRQQRAMAVAELRDQADGAILRAVNGLPFDDLDKMAARARALGDENLARSISEKGGAARLSNSLAKLPLPVLQARVSEFEAAAKASTDNATAQRYLVAKEVLGKARTAMAADALTRLKAQGNDVPAIDWSKPETLVARAKAADHLSGVNGIHVPALTKGDADDLAARMEQASYEDRAKLLGNLHQGFGRRRFPEVLDAIKATAPEAAQAGALMAEGPEGQKAARNVLFGADLRRTVAKDGAAGGRQFMPPKDTLFKTQFQSALPPEAVAGLAPDDLAAVQQSIISAYAARSHAAGKASQDTLDAKLFDAAVADVIGGPVLKWNEKPLVPPVRGLTQDALDDVMDGLTAADLYGAQSIGGDPVQVADFKKYGTVRMHVPGRYHVFLNGQTVYRGGQPLVLDLAALVKGR</sequence>
<gene>
    <name evidence="1" type="ORF">KEC16_03665</name>
</gene>
<dbReference type="RefSeq" id="WP_211546263.1">
    <property type="nucleotide sequence ID" value="NZ_JAGTUF010000001.1"/>
</dbReference>
<protein>
    <submittedName>
        <fullName evidence="1">Uncharacterized protein</fullName>
    </submittedName>
</protein>
<proteinExistence type="predicted"/>
<name>A0ABS5IAN1_9PROT</name>
<dbReference type="EMBL" id="JAGTUF010000001">
    <property type="protein sequence ID" value="MBR9970808.1"/>
    <property type="molecule type" value="Genomic_DNA"/>
</dbReference>
<reference evidence="1 2" key="1">
    <citation type="submission" date="2021-04" db="EMBL/GenBank/DDBJ databases">
        <title>Magnetospirillum sulfuroxidans sp. nov., a facultative chemolithoautotrophic sulfur-oxidizing alphaproteobacterium isolated from freshwater sediment and proposals for Paramagetospirillum gen. nov., and Magnetospirillaceae fam. nov.</title>
        <authorList>
            <person name="Koziaeva V."/>
            <person name="Geelhoed J.S."/>
            <person name="Sorokin D.Y."/>
            <person name="Grouzdev D.S."/>
        </authorList>
    </citation>
    <scope>NUCLEOTIDE SEQUENCE [LARGE SCALE GENOMIC DNA]</scope>
    <source>
        <strain evidence="1 2">J10</strain>
    </source>
</reference>
<evidence type="ECO:0000313" key="1">
    <source>
        <dbReference type="EMBL" id="MBR9970808.1"/>
    </source>
</evidence>
<comment type="caution">
    <text evidence="1">The sequence shown here is derived from an EMBL/GenBank/DDBJ whole genome shotgun (WGS) entry which is preliminary data.</text>
</comment>
<keyword evidence="2" id="KW-1185">Reference proteome</keyword>
<accession>A0ABS5IAN1</accession>
<dbReference type="Proteomes" id="UP000680714">
    <property type="component" value="Unassembled WGS sequence"/>
</dbReference>
<organism evidence="1 2">
    <name type="scientific">Magnetospirillum sulfuroxidans</name>
    <dbReference type="NCBI Taxonomy" id="611300"/>
    <lineage>
        <taxon>Bacteria</taxon>
        <taxon>Pseudomonadati</taxon>
        <taxon>Pseudomonadota</taxon>
        <taxon>Alphaproteobacteria</taxon>
        <taxon>Rhodospirillales</taxon>
        <taxon>Rhodospirillaceae</taxon>
        <taxon>Magnetospirillum</taxon>
    </lineage>
</organism>